<dbReference type="AlphaFoldDB" id="A0A0U3GHH5"/>
<dbReference type="Proteomes" id="UP000060043">
    <property type="component" value="Chromosome"/>
</dbReference>
<dbReference type="OMA" id="WMGIITD"/>
<sequence length="115" mass="13657">MEKNKQQKTRKKRVSRESIIAFKKELKSLSMEPIYGESLKDILARLTSKLEQVALSYGYEIEFPERAKKEVEGDVYYFIYPIKVKTKHGEKRLTLEVEYMLYEEGRWMGIITDVL</sequence>
<gene>
    <name evidence="1" type="ORF">ATY89_06280</name>
    <name evidence="2" type="ORF">ATZ20_09305</name>
</gene>
<proteinExistence type="predicted"/>
<evidence type="ECO:0000313" key="1">
    <source>
        <dbReference type="EMBL" id="ALU29589.1"/>
    </source>
</evidence>
<evidence type="ECO:0000313" key="2">
    <source>
        <dbReference type="EMBL" id="ALU32320.1"/>
    </source>
</evidence>
<accession>A0A0U3GHH5</accession>
<evidence type="ECO:0000313" key="4">
    <source>
        <dbReference type="Proteomes" id="UP000065473"/>
    </source>
</evidence>
<dbReference type="OrthoDB" id="43701at2157"/>
<dbReference type="PaxDb" id="1435377-SUSAZ_11150"/>
<protein>
    <submittedName>
        <fullName evidence="1">Uncharacterized protein</fullName>
    </submittedName>
</protein>
<dbReference type="RefSeq" id="WP_011279148.1">
    <property type="nucleotide sequence ID" value="NZ_BHWZ01000006.1"/>
</dbReference>
<reference evidence="3 4" key="1">
    <citation type="submission" date="2015-12" db="EMBL/GenBank/DDBJ databases">
        <title>A stable core within a dynamic pangenome in Sulfolobus acidocaldarius.</title>
        <authorList>
            <person name="Anderson R."/>
            <person name="Kouris A."/>
            <person name="Seward C."/>
            <person name="Campbell K."/>
            <person name="Whitaker R."/>
        </authorList>
    </citation>
    <scope>NUCLEOTIDE SEQUENCE [LARGE SCALE GENOMIC DNA]</scope>
    <source>
        <strain evidence="1 4">GG12-C01-09</strain>
        <strain evidence="2 3">NG05B_CO5_07</strain>
    </source>
</reference>
<organism evidence="1 4">
    <name type="scientific">Sulfolobus acidocaldarius</name>
    <dbReference type="NCBI Taxonomy" id="2285"/>
    <lineage>
        <taxon>Archaea</taxon>
        <taxon>Thermoproteota</taxon>
        <taxon>Thermoprotei</taxon>
        <taxon>Sulfolobales</taxon>
        <taxon>Sulfolobaceae</taxon>
        <taxon>Sulfolobus</taxon>
    </lineage>
</organism>
<dbReference type="EMBL" id="CP013694">
    <property type="protein sequence ID" value="ALU29589.1"/>
    <property type="molecule type" value="Genomic_DNA"/>
</dbReference>
<dbReference type="EMBL" id="CP013695">
    <property type="protein sequence ID" value="ALU32320.1"/>
    <property type="molecule type" value="Genomic_DNA"/>
</dbReference>
<evidence type="ECO:0000313" key="3">
    <source>
        <dbReference type="Proteomes" id="UP000060043"/>
    </source>
</evidence>
<name>A0A0U3GHH5_9CREN</name>
<dbReference type="Proteomes" id="UP000065473">
    <property type="component" value="Chromosome"/>
</dbReference>
<dbReference type="GeneID" id="14552877"/>